<proteinExistence type="predicted"/>
<name>A0A0K2VFM5_LEPSM</name>
<evidence type="ECO:0000313" key="1">
    <source>
        <dbReference type="EMBL" id="CDW49244.1"/>
    </source>
</evidence>
<dbReference type="AlphaFoldDB" id="A0A0K2VFM5"/>
<organism evidence="1">
    <name type="scientific">Lepeophtheirus salmonis</name>
    <name type="common">Salmon louse</name>
    <name type="synonym">Caligus salmonis</name>
    <dbReference type="NCBI Taxonomy" id="72036"/>
    <lineage>
        <taxon>Eukaryota</taxon>
        <taxon>Metazoa</taxon>
        <taxon>Ecdysozoa</taxon>
        <taxon>Arthropoda</taxon>
        <taxon>Crustacea</taxon>
        <taxon>Multicrustacea</taxon>
        <taxon>Hexanauplia</taxon>
        <taxon>Copepoda</taxon>
        <taxon>Siphonostomatoida</taxon>
        <taxon>Caligidae</taxon>
        <taxon>Lepeophtheirus</taxon>
    </lineage>
</organism>
<dbReference type="SUPFAM" id="SSF103025">
    <property type="entry name" value="Folate-binding domain"/>
    <property type="match status" value="1"/>
</dbReference>
<reference evidence="1" key="1">
    <citation type="submission" date="2014-05" db="EMBL/GenBank/DDBJ databases">
        <authorList>
            <person name="Chronopoulou M."/>
        </authorList>
    </citation>
    <scope>NUCLEOTIDE SEQUENCE</scope>
    <source>
        <tissue evidence="1">Whole organism</tissue>
    </source>
</reference>
<dbReference type="Gene3D" id="3.30.1360.120">
    <property type="entry name" value="Probable tRNA modification gtpase trme, domain 1"/>
    <property type="match status" value="1"/>
</dbReference>
<dbReference type="EMBL" id="HACA01031883">
    <property type="protein sequence ID" value="CDW49244.1"/>
    <property type="molecule type" value="Transcribed_RNA"/>
</dbReference>
<sequence>MLSKKIALRYRSVLRLKGPDSLNLLQGLVTPNILKKTSAYGYALDVRGRILFDFFFHSLQGSSRGDDVRWDF</sequence>
<accession>A0A0K2VFM5</accession>
<dbReference type="InterPro" id="IPR027266">
    <property type="entry name" value="TrmE/GcvT-like"/>
</dbReference>
<protein>
    <submittedName>
        <fullName evidence="1">Uncharacterized protein</fullName>
    </submittedName>
</protein>